<feature type="compositionally biased region" description="Polar residues" evidence="2">
    <location>
        <begin position="196"/>
        <end position="210"/>
    </location>
</feature>
<feature type="region of interest" description="Disordered" evidence="2">
    <location>
        <begin position="1"/>
        <end position="75"/>
    </location>
</feature>
<dbReference type="InterPro" id="IPR033336">
    <property type="entry name" value="SAXO1/2"/>
</dbReference>
<feature type="compositionally biased region" description="Basic and acidic residues" evidence="2">
    <location>
        <begin position="620"/>
        <end position="633"/>
    </location>
</feature>
<feature type="region of interest" description="Disordered" evidence="2">
    <location>
        <begin position="187"/>
        <end position="235"/>
    </location>
</feature>
<evidence type="ECO:0000256" key="1">
    <source>
        <dbReference type="ARBA" id="ARBA00008738"/>
    </source>
</evidence>
<feature type="compositionally biased region" description="Basic and acidic residues" evidence="2">
    <location>
        <begin position="106"/>
        <end position="121"/>
    </location>
</feature>
<dbReference type="PANTHER" id="PTHR31516:SF17">
    <property type="entry name" value="STABILIZER OF AXONEMAL MICROTUBULES 2"/>
    <property type="match status" value="1"/>
</dbReference>
<gene>
    <name evidence="3" type="ORF">ElyMa_000025500</name>
</gene>
<comment type="similarity">
    <text evidence="1">Belongs to the FAM154 family.</text>
</comment>
<accession>A0AAV4EC61</accession>
<dbReference type="PANTHER" id="PTHR31516">
    <property type="entry name" value="STABILIZER OF AXONEMAL MICROTUBULES 2"/>
    <property type="match status" value="1"/>
</dbReference>
<dbReference type="GO" id="GO:0036126">
    <property type="term" value="C:sperm flagellum"/>
    <property type="evidence" value="ECO:0007669"/>
    <property type="project" value="TreeGrafter"/>
</dbReference>
<proteinExistence type="inferred from homology"/>
<evidence type="ECO:0000256" key="2">
    <source>
        <dbReference type="SAM" id="MobiDB-lite"/>
    </source>
</evidence>
<feature type="compositionally biased region" description="Polar residues" evidence="2">
    <location>
        <begin position="642"/>
        <end position="656"/>
    </location>
</feature>
<reference evidence="3 4" key="1">
    <citation type="journal article" date="2021" name="Elife">
        <title>Chloroplast acquisition without the gene transfer in kleptoplastic sea slugs, Plakobranchus ocellatus.</title>
        <authorList>
            <person name="Maeda T."/>
            <person name="Takahashi S."/>
            <person name="Yoshida T."/>
            <person name="Shimamura S."/>
            <person name="Takaki Y."/>
            <person name="Nagai Y."/>
            <person name="Toyoda A."/>
            <person name="Suzuki Y."/>
            <person name="Arimoto A."/>
            <person name="Ishii H."/>
            <person name="Satoh N."/>
            <person name="Nishiyama T."/>
            <person name="Hasebe M."/>
            <person name="Maruyama T."/>
            <person name="Minagawa J."/>
            <person name="Obokata J."/>
            <person name="Shigenobu S."/>
        </authorList>
    </citation>
    <scope>NUCLEOTIDE SEQUENCE [LARGE SCALE GENOMIC DNA]</scope>
</reference>
<dbReference type="EMBL" id="BMAT01000035">
    <property type="protein sequence ID" value="GFR58254.1"/>
    <property type="molecule type" value="Genomic_DNA"/>
</dbReference>
<feature type="region of interest" description="Disordered" evidence="2">
    <location>
        <begin position="88"/>
        <end position="123"/>
    </location>
</feature>
<dbReference type="GO" id="GO:0005814">
    <property type="term" value="C:centriole"/>
    <property type="evidence" value="ECO:0007669"/>
    <property type="project" value="TreeGrafter"/>
</dbReference>
<feature type="compositionally biased region" description="Polar residues" evidence="2">
    <location>
        <begin position="298"/>
        <end position="307"/>
    </location>
</feature>
<organism evidence="3 4">
    <name type="scientific">Elysia marginata</name>
    <dbReference type="NCBI Taxonomy" id="1093978"/>
    <lineage>
        <taxon>Eukaryota</taxon>
        <taxon>Metazoa</taxon>
        <taxon>Spiralia</taxon>
        <taxon>Lophotrochozoa</taxon>
        <taxon>Mollusca</taxon>
        <taxon>Gastropoda</taxon>
        <taxon>Heterobranchia</taxon>
        <taxon>Euthyneura</taxon>
        <taxon>Panpulmonata</taxon>
        <taxon>Sacoglossa</taxon>
        <taxon>Placobranchoidea</taxon>
        <taxon>Plakobranchidae</taxon>
        <taxon>Elysia</taxon>
    </lineage>
</organism>
<evidence type="ECO:0000313" key="4">
    <source>
        <dbReference type="Proteomes" id="UP000762676"/>
    </source>
</evidence>
<comment type="caution">
    <text evidence="3">The sequence shown here is derived from an EMBL/GenBank/DDBJ whole genome shotgun (WGS) entry which is preliminary data.</text>
</comment>
<feature type="compositionally biased region" description="Basic and acidic residues" evidence="2">
    <location>
        <begin position="212"/>
        <end position="221"/>
    </location>
</feature>
<feature type="compositionally biased region" description="Basic and acidic residues" evidence="2">
    <location>
        <begin position="388"/>
        <end position="423"/>
    </location>
</feature>
<dbReference type="GO" id="GO:0036064">
    <property type="term" value="C:ciliary basal body"/>
    <property type="evidence" value="ECO:0007669"/>
    <property type="project" value="TreeGrafter"/>
</dbReference>
<feature type="region of interest" description="Disordered" evidence="2">
    <location>
        <begin position="585"/>
        <end position="662"/>
    </location>
</feature>
<feature type="compositionally biased region" description="Basic and acidic residues" evidence="2">
    <location>
        <begin position="274"/>
        <end position="284"/>
    </location>
</feature>
<protein>
    <submittedName>
        <fullName evidence="3">Stabilizer of axonemal microtubules 2</fullName>
    </submittedName>
</protein>
<feature type="compositionally biased region" description="Basic and acidic residues" evidence="2">
    <location>
        <begin position="1"/>
        <end position="11"/>
    </location>
</feature>
<feature type="compositionally biased region" description="Basic and acidic residues" evidence="2">
    <location>
        <begin position="44"/>
        <end position="57"/>
    </location>
</feature>
<dbReference type="GO" id="GO:0005879">
    <property type="term" value="C:axonemal microtubule"/>
    <property type="evidence" value="ECO:0007669"/>
    <property type="project" value="TreeGrafter"/>
</dbReference>
<dbReference type="AlphaFoldDB" id="A0AAV4EC61"/>
<sequence>MHRRDYPEHRIAPRVTAKPAEGNLRPEGDHYFTSSYQNEFSPRTSERRQPFKPEQNRSDLPAFDAQPSYRDDYPEWRLPEKRVKAREEWHPPDQPFHSQSTNFTDYPEHKISPRVDHRPDRIPVQSEVPFDASTYYNDTFKEHTLPPKVPRAKLEWTKPIEPLDDTTDYKSKFTEYQITPRKKTLKEPYVGPTVPMDTSTTVRDSYQGSYQPKRESFRPDQKPMMSDVPFEDSTTMHQDFKPHEVKPRQQHAREVYQRPPGEMDLVTSHTSHYTGHDAHKRDPIPRPGSSGLLKGSGDMNTLTTHQNDFIERPLQKRDYIRPNESYLRPCEPIDSETTQRADFYERQAAPTKSFRPSNVPVMSDVPLDTRTGYRDTFVPHKITPRQIRPRENHKPPSAQFEDRTTVKDSYKGPVQPKRDSFRPDRQAMLSDVPFEDSTTMNNDFRPHEIKPREQQTKEVYQKPEGEMHLTTTHTSNYRPHQQARQGATDRPGSSGLLRGHGPMRTDTNYQGDFRQPPPVNRQLVKAKREYQAPSAPMASTTTQRASFLEHGPVSRFTYKPQYQYQPPEVPLEGRTGYQDSFPQHALEPRQARPKEVHEPPKDKFEDRTTTNQSYIGPIQPKRDSFRPDREYYRSELPLEGETTANSSFKAWPTQQRQRPKQREYVKPDGFMDLTTSNRESFKEVKGQRPRAVRLGSSHLLQGDGPLDTATSYGSDFIPKALADRKLVRPDNQYVPSSLPFSSQTEYRAAHVGYVAPRERGIRPDNCSDTLNQRDINNPFRIRDHDWRQKINMAADTAVANA</sequence>
<name>A0AAV4EC61_9GAST</name>
<evidence type="ECO:0000313" key="3">
    <source>
        <dbReference type="EMBL" id="GFR58254.1"/>
    </source>
</evidence>
<dbReference type="GO" id="GO:0008017">
    <property type="term" value="F:microtubule binding"/>
    <property type="evidence" value="ECO:0007669"/>
    <property type="project" value="InterPro"/>
</dbReference>
<feature type="compositionally biased region" description="Basic and acidic residues" evidence="2">
    <location>
        <begin position="308"/>
        <end position="321"/>
    </location>
</feature>
<feature type="compositionally biased region" description="Basic and acidic residues" evidence="2">
    <location>
        <begin position="586"/>
        <end position="608"/>
    </location>
</feature>
<dbReference type="Proteomes" id="UP000762676">
    <property type="component" value="Unassembled WGS sequence"/>
</dbReference>
<dbReference type="Pfam" id="PF05217">
    <property type="entry name" value="SAXO1-2"/>
    <property type="match status" value="3"/>
</dbReference>
<feature type="region of interest" description="Disordered" evidence="2">
    <location>
        <begin position="258"/>
        <end position="331"/>
    </location>
</feature>
<keyword evidence="4" id="KW-1185">Reference proteome</keyword>
<feature type="region of interest" description="Disordered" evidence="2">
    <location>
        <begin position="350"/>
        <end position="423"/>
    </location>
</feature>
<feature type="compositionally biased region" description="Polar residues" evidence="2">
    <location>
        <begin position="32"/>
        <end position="43"/>
    </location>
</feature>